<dbReference type="PANTHER" id="PTHR33755">
    <property type="entry name" value="TOXIN PARE1-RELATED"/>
    <property type="match status" value="1"/>
</dbReference>
<keyword evidence="4" id="KW-1185">Reference proteome</keyword>
<dbReference type="OrthoDB" id="9798046at2"/>
<accession>A0A2N7W110</accession>
<dbReference type="Proteomes" id="UP000235616">
    <property type="component" value="Unassembled WGS sequence"/>
</dbReference>
<proteinExistence type="inferred from homology"/>
<gene>
    <name evidence="3" type="ORF">C0Z18_02500</name>
</gene>
<evidence type="ECO:0000256" key="2">
    <source>
        <dbReference type="ARBA" id="ARBA00022649"/>
    </source>
</evidence>
<dbReference type="Gene3D" id="3.30.2310.20">
    <property type="entry name" value="RelE-like"/>
    <property type="match status" value="1"/>
</dbReference>
<evidence type="ECO:0000313" key="3">
    <source>
        <dbReference type="EMBL" id="PMS23106.1"/>
    </source>
</evidence>
<dbReference type="AlphaFoldDB" id="A0A2N7W110"/>
<reference evidence="3 4" key="1">
    <citation type="submission" date="2018-01" db="EMBL/GenBank/DDBJ databases">
        <title>Whole genome analyses suggest that Burkholderia sensu lato contains two further novel genera in the rhizoxinica-symbiotica group Mycetohabitans gen. nov., and Trinickia gen. nov.: implications for the evolution of diazotrophy and nodulation in the Burkholderiaceae.</title>
        <authorList>
            <person name="Estrada-de los Santos P."/>
            <person name="Palmer M."/>
            <person name="Chavez-Ramirez B."/>
            <person name="Beukes C."/>
            <person name="Steenkamp E.T."/>
            <person name="Hirsch A.M."/>
            <person name="Manyaka P."/>
            <person name="Maluk M."/>
            <person name="Lafos M."/>
            <person name="Crook M."/>
            <person name="Gross E."/>
            <person name="Simon M.F."/>
            <person name="Bueno dos Reis Junior F."/>
            <person name="Poole P.S."/>
            <person name="Venter S.N."/>
            <person name="James E.K."/>
        </authorList>
    </citation>
    <scope>NUCLEOTIDE SEQUENCE [LARGE SCALE GENOMIC DNA]</scope>
    <source>
        <strain evidence="3 4">GIMN1.004</strain>
    </source>
</reference>
<dbReference type="RefSeq" id="WP_102643796.1">
    <property type="nucleotide sequence ID" value="NZ_PNYA01000002.1"/>
</dbReference>
<dbReference type="InterPro" id="IPR035093">
    <property type="entry name" value="RelE/ParE_toxin_dom_sf"/>
</dbReference>
<protein>
    <submittedName>
        <fullName evidence="3">Type II toxin-antitoxin system mRNA interferase toxin, RelE/StbE family</fullName>
    </submittedName>
</protein>
<evidence type="ECO:0000313" key="4">
    <source>
        <dbReference type="Proteomes" id="UP000235616"/>
    </source>
</evidence>
<organism evidence="3 4">
    <name type="scientific">Trinickia dabaoshanensis</name>
    <dbReference type="NCBI Taxonomy" id="564714"/>
    <lineage>
        <taxon>Bacteria</taxon>
        <taxon>Pseudomonadati</taxon>
        <taxon>Pseudomonadota</taxon>
        <taxon>Betaproteobacteria</taxon>
        <taxon>Burkholderiales</taxon>
        <taxon>Burkholderiaceae</taxon>
        <taxon>Trinickia</taxon>
    </lineage>
</organism>
<comment type="caution">
    <text evidence="3">The sequence shown here is derived from an EMBL/GenBank/DDBJ whole genome shotgun (WGS) entry which is preliminary data.</text>
</comment>
<dbReference type="InterPro" id="IPR051803">
    <property type="entry name" value="TA_system_RelE-like_toxin"/>
</dbReference>
<dbReference type="Pfam" id="PF05016">
    <property type="entry name" value="ParE_toxin"/>
    <property type="match status" value="1"/>
</dbReference>
<dbReference type="InterPro" id="IPR007712">
    <property type="entry name" value="RelE/ParE_toxin"/>
</dbReference>
<evidence type="ECO:0000256" key="1">
    <source>
        <dbReference type="ARBA" id="ARBA00006226"/>
    </source>
</evidence>
<name>A0A2N7W110_9BURK</name>
<comment type="similarity">
    <text evidence="1">Belongs to the RelE toxin family.</text>
</comment>
<keyword evidence="2" id="KW-1277">Toxin-antitoxin system</keyword>
<dbReference type="EMBL" id="PNYA01000002">
    <property type="protein sequence ID" value="PMS23106.1"/>
    <property type="molecule type" value="Genomic_DNA"/>
</dbReference>
<sequence>MLPIVWLPAARRNLAAIIGFIAERNPSAARRIKSLIEYAVLPLAEHPNLFRAGRVANTREVVAHPNYVVIYRVTGTAVLVLRVLHARQQYPATGVAR</sequence>